<accession>A0AB34KBG3</accession>
<dbReference type="InterPro" id="IPR011009">
    <property type="entry name" value="Kinase-like_dom_sf"/>
</dbReference>
<keyword evidence="4" id="KW-0418">Kinase</keyword>
<dbReference type="AlphaFoldDB" id="A0AB34KBG3"/>
<dbReference type="SMART" id="SM00220">
    <property type="entry name" value="S_TKc"/>
    <property type="match status" value="1"/>
</dbReference>
<evidence type="ECO:0000256" key="6">
    <source>
        <dbReference type="PROSITE-ProRule" id="PRU10141"/>
    </source>
</evidence>
<gene>
    <name evidence="8" type="ORF">AB1Y20_001567</name>
</gene>
<evidence type="ECO:0000256" key="5">
    <source>
        <dbReference type="ARBA" id="ARBA00022840"/>
    </source>
</evidence>
<proteinExistence type="predicted"/>
<dbReference type="GO" id="GO:0005524">
    <property type="term" value="F:ATP binding"/>
    <property type="evidence" value="ECO:0007669"/>
    <property type="project" value="UniProtKB-UniRule"/>
</dbReference>
<reference evidence="8 9" key="1">
    <citation type="journal article" date="2024" name="Science">
        <title>Giant polyketide synthase enzymes in the biosynthesis of giant marine polyether toxins.</title>
        <authorList>
            <person name="Fallon T.R."/>
            <person name="Shende V.V."/>
            <person name="Wierzbicki I.H."/>
            <person name="Pendleton A.L."/>
            <person name="Watervoot N.F."/>
            <person name="Auber R.P."/>
            <person name="Gonzalez D.J."/>
            <person name="Wisecaver J.H."/>
            <person name="Moore B.S."/>
        </authorList>
    </citation>
    <scope>NUCLEOTIDE SEQUENCE [LARGE SCALE GENOMIC DNA]</scope>
    <source>
        <strain evidence="8 9">12B1</strain>
    </source>
</reference>
<evidence type="ECO:0000256" key="4">
    <source>
        <dbReference type="ARBA" id="ARBA00022777"/>
    </source>
</evidence>
<dbReference type="Proteomes" id="UP001515480">
    <property type="component" value="Unassembled WGS sequence"/>
</dbReference>
<dbReference type="PROSITE" id="PS50011">
    <property type="entry name" value="PROTEIN_KINASE_DOM"/>
    <property type="match status" value="1"/>
</dbReference>
<feature type="binding site" evidence="6">
    <location>
        <position position="59"/>
    </location>
    <ligand>
        <name>ATP</name>
        <dbReference type="ChEBI" id="CHEBI:30616"/>
    </ligand>
</feature>
<comment type="caution">
    <text evidence="8">The sequence shown here is derived from an EMBL/GenBank/DDBJ whole genome shotgun (WGS) entry which is preliminary data.</text>
</comment>
<organism evidence="8 9">
    <name type="scientific">Prymnesium parvum</name>
    <name type="common">Toxic golden alga</name>
    <dbReference type="NCBI Taxonomy" id="97485"/>
    <lineage>
        <taxon>Eukaryota</taxon>
        <taxon>Haptista</taxon>
        <taxon>Haptophyta</taxon>
        <taxon>Prymnesiophyceae</taxon>
        <taxon>Prymnesiales</taxon>
        <taxon>Prymnesiaceae</taxon>
        <taxon>Prymnesium</taxon>
    </lineage>
</organism>
<name>A0AB34KBG3_PRYPA</name>
<evidence type="ECO:0000313" key="8">
    <source>
        <dbReference type="EMBL" id="KAL1530667.1"/>
    </source>
</evidence>
<dbReference type="InterPro" id="IPR017441">
    <property type="entry name" value="Protein_kinase_ATP_BS"/>
</dbReference>
<dbReference type="GO" id="GO:0004674">
    <property type="term" value="F:protein serine/threonine kinase activity"/>
    <property type="evidence" value="ECO:0007669"/>
    <property type="project" value="UniProtKB-KW"/>
</dbReference>
<dbReference type="EMBL" id="JBGBPQ010000001">
    <property type="protein sequence ID" value="KAL1530667.1"/>
    <property type="molecule type" value="Genomic_DNA"/>
</dbReference>
<evidence type="ECO:0000256" key="3">
    <source>
        <dbReference type="ARBA" id="ARBA00022741"/>
    </source>
</evidence>
<evidence type="ECO:0000256" key="1">
    <source>
        <dbReference type="ARBA" id="ARBA00022527"/>
    </source>
</evidence>
<dbReference type="Pfam" id="PF00069">
    <property type="entry name" value="Pkinase"/>
    <property type="match status" value="1"/>
</dbReference>
<keyword evidence="2" id="KW-0808">Transferase</keyword>
<protein>
    <recommendedName>
        <fullName evidence="7">Protein kinase domain-containing protein</fullName>
    </recommendedName>
</protein>
<feature type="domain" description="Protein kinase" evidence="7">
    <location>
        <begin position="30"/>
        <end position="318"/>
    </location>
</feature>
<keyword evidence="1" id="KW-0723">Serine/threonine-protein kinase</keyword>
<evidence type="ECO:0000256" key="2">
    <source>
        <dbReference type="ARBA" id="ARBA00022679"/>
    </source>
</evidence>
<dbReference type="SUPFAM" id="SSF56112">
    <property type="entry name" value="Protein kinase-like (PK-like)"/>
    <property type="match status" value="1"/>
</dbReference>
<dbReference type="CDD" id="cd00180">
    <property type="entry name" value="PKc"/>
    <property type="match status" value="1"/>
</dbReference>
<keyword evidence="3 6" id="KW-0547">Nucleotide-binding</keyword>
<dbReference type="Gene3D" id="1.10.510.10">
    <property type="entry name" value="Transferase(Phosphotransferase) domain 1"/>
    <property type="match status" value="1"/>
</dbReference>
<evidence type="ECO:0000259" key="7">
    <source>
        <dbReference type="PROSITE" id="PS50011"/>
    </source>
</evidence>
<keyword evidence="9" id="KW-1185">Reference proteome</keyword>
<dbReference type="GO" id="GO:0005634">
    <property type="term" value="C:nucleus"/>
    <property type="evidence" value="ECO:0007669"/>
    <property type="project" value="TreeGrafter"/>
</dbReference>
<dbReference type="PANTHER" id="PTHR24345:SF91">
    <property type="entry name" value="SERINE_THREONINE-PROTEIN KINASE PLK4"/>
    <property type="match status" value="1"/>
</dbReference>
<sequence>MPPPTCMDYLSRCWFTIARFESPELRRYRVNVLKQLGEGGFGVTYRGEDTLDGTPVACKCLRLSQLVGHAAEEVKREVQLLQGLNHPNIVKIHGAGKRGPDYVIVMEVLVQDLFDIVENSANGLSPGLALRYFRDLLRGVAFCHKQGVLHRDVKLENAMLDQKGRVKLIDFGLACKTKGETDFTSDAPTPAPAASFTHANGDELNSIVGSTSYIAPEVWQRKGSTFESDIWSCGVVLFVMLHKFFPLEQATARDWKFRRLQKLQFLGKRRTLSAMLALYGKSNRLPDQVSDIFDITLSIDPRKRVSAETLLTMTSSFTLAAYTPAWEKVRNVFKLINFYFRDSIDPEMTYRGIEENDDDISFDSENNKILASGGGGAEPLCVNAQPGSLPLEEDSISPCFGHAPNMPVMVRQKARIH</sequence>
<dbReference type="PROSITE" id="PS00107">
    <property type="entry name" value="PROTEIN_KINASE_ATP"/>
    <property type="match status" value="1"/>
</dbReference>
<dbReference type="InterPro" id="IPR000719">
    <property type="entry name" value="Prot_kinase_dom"/>
</dbReference>
<dbReference type="PANTHER" id="PTHR24345">
    <property type="entry name" value="SERINE/THREONINE-PROTEIN KINASE PLK"/>
    <property type="match status" value="1"/>
</dbReference>
<evidence type="ECO:0000313" key="9">
    <source>
        <dbReference type="Proteomes" id="UP001515480"/>
    </source>
</evidence>
<keyword evidence="5 6" id="KW-0067">ATP-binding</keyword>